<evidence type="ECO:0000256" key="3">
    <source>
        <dbReference type="ARBA" id="ARBA00022833"/>
    </source>
</evidence>
<dbReference type="SUPFAM" id="SSF53335">
    <property type="entry name" value="S-adenosyl-L-methionine-dependent methyltransferases"/>
    <property type="match status" value="1"/>
</dbReference>
<feature type="domain" description="CMP/dCMP-type deaminase" evidence="5">
    <location>
        <begin position="3"/>
        <end position="121"/>
    </location>
</feature>
<dbReference type="PROSITE" id="PS51462">
    <property type="entry name" value="NUDIX"/>
    <property type="match status" value="1"/>
</dbReference>
<gene>
    <name evidence="6" type="ORF">ACFSR9_10700</name>
</gene>
<dbReference type="EMBL" id="JBHUMK010000047">
    <property type="protein sequence ID" value="MFD2609897.1"/>
    <property type="molecule type" value="Genomic_DNA"/>
</dbReference>
<dbReference type="PANTHER" id="PTHR43167">
    <property type="entry name" value="PUTATIVE (AFU_ORTHOLOGUE AFUA_6G01830)-RELATED"/>
    <property type="match status" value="1"/>
</dbReference>
<dbReference type="Pfam" id="PF00293">
    <property type="entry name" value="NUDIX"/>
    <property type="match status" value="1"/>
</dbReference>
<feature type="domain" description="Nudix hydrolase" evidence="4">
    <location>
        <begin position="238"/>
        <end position="376"/>
    </location>
</feature>
<dbReference type="Gene3D" id="3.40.50.150">
    <property type="entry name" value="Vaccinia Virus protein VP39"/>
    <property type="match status" value="1"/>
</dbReference>
<dbReference type="PANTHER" id="PTHR43167:SF1">
    <property type="entry name" value="PUTATIVE (AFU_ORTHOLOGUE AFUA_6G01830)-RELATED"/>
    <property type="match status" value="1"/>
</dbReference>
<keyword evidence="1" id="KW-0479">Metal-binding</keyword>
<reference evidence="7" key="1">
    <citation type="journal article" date="2019" name="Int. J. Syst. Evol. Microbiol.">
        <title>The Global Catalogue of Microorganisms (GCM) 10K type strain sequencing project: providing services to taxonomists for standard genome sequencing and annotation.</title>
        <authorList>
            <consortium name="The Broad Institute Genomics Platform"/>
            <consortium name="The Broad Institute Genome Sequencing Center for Infectious Disease"/>
            <person name="Wu L."/>
            <person name="Ma J."/>
        </authorList>
    </citation>
    <scope>NUCLEOTIDE SEQUENCE [LARGE SCALE GENOMIC DNA]</scope>
    <source>
        <strain evidence="7">KCTC 33842</strain>
    </source>
</reference>
<keyword evidence="7" id="KW-1185">Reference proteome</keyword>
<evidence type="ECO:0000313" key="6">
    <source>
        <dbReference type="EMBL" id="MFD2609897.1"/>
    </source>
</evidence>
<dbReference type="PROSITE" id="PS00893">
    <property type="entry name" value="NUDIX_BOX"/>
    <property type="match status" value="1"/>
</dbReference>
<evidence type="ECO:0000256" key="1">
    <source>
        <dbReference type="ARBA" id="ARBA00022723"/>
    </source>
</evidence>
<proteinExistence type="predicted"/>
<dbReference type="Pfam" id="PF13578">
    <property type="entry name" value="Methyltransf_24"/>
    <property type="match status" value="1"/>
</dbReference>
<dbReference type="PROSITE" id="PS00903">
    <property type="entry name" value="CYT_DCMP_DEAMINASES_1"/>
    <property type="match status" value="1"/>
</dbReference>
<dbReference type="InterPro" id="IPR002125">
    <property type="entry name" value="CMP_dCMP_dom"/>
</dbReference>
<dbReference type="Pfam" id="PF00383">
    <property type="entry name" value="dCMP_cyt_deam_1"/>
    <property type="match status" value="1"/>
</dbReference>
<dbReference type="InterPro" id="IPR029063">
    <property type="entry name" value="SAM-dependent_MTases_sf"/>
</dbReference>
<dbReference type="Proteomes" id="UP001597475">
    <property type="component" value="Unassembled WGS sequence"/>
</dbReference>
<dbReference type="CDD" id="cd02440">
    <property type="entry name" value="AdoMet_MTases"/>
    <property type="match status" value="1"/>
</dbReference>
<name>A0ABW5P721_9DEIO</name>
<dbReference type="InterPro" id="IPR020084">
    <property type="entry name" value="NUDIX_hydrolase_CS"/>
</dbReference>
<comment type="caution">
    <text evidence="6">The sequence shown here is derived from an EMBL/GenBank/DDBJ whole genome shotgun (WGS) entry which is preliminary data.</text>
</comment>
<dbReference type="Gene3D" id="3.40.140.10">
    <property type="entry name" value="Cytidine Deaminase, domain 2"/>
    <property type="match status" value="1"/>
</dbReference>
<dbReference type="SUPFAM" id="SSF53927">
    <property type="entry name" value="Cytidine deaminase-like"/>
    <property type="match status" value="1"/>
</dbReference>
<dbReference type="CDD" id="cd02883">
    <property type="entry name" value="NUDIX_Hydrolase"/>
    <property type="match status" value="1"/>
</dbReference>
<protein>
    <submittedName>
        <fullName evidence="6">NUDIX domain-containing protein</fullName>
    </submittedName>
</protein>
<dbReference type="InterPro" id="IPR000086">
    <property type="entry name" value="NUDIX_hydrolase_dom"/>
</dbReference>
<sequence>MTDPLLPGWLTAMSEAWNGYLYGSYPIGACIVDVGGQIVGRGRNRLGEPRRAHAGVIGGHDLAHAEINALLSVPDIRRPECLSWTVLTTVEPCPQCAGAVAMSGIRGVSYAAPDPWAGCTRLLTDDPYVSSKGMRVGRAPEPLQRAALRLMLVALLEEGHRPEDRLLQSFAADKADLKAARELHGAGTLARLRSGGAGLEDALTELLGGALPLDWLDALAALSPARHAAFALDLSPGLERTGRACAWIEREDGFVLMTGARAGWTLPDGGIERGETPEQAAVREAWEEAGARCEVAGPGWTLTDGSDSVCVPLRVLTLESSPEGRPLIWVNPHALPWADDVQLRQVLAARGQTPPHLQAPPLVARADELARASGFDRSCSEETGRLLRTLAASKPGGRVLELGSGLGAGAAWLLAGLDAPARLLTVENDPERARLTADLLQDDPRAEVRAGDWAQALGSGPFDLIFTDAGAAKTPQALDRLAAALRPGGLLVMDDFSPPIYLPTDLHAGDPLRDALFAHPRLSCSEVQVHRRERVILATKRAGTGRRK</sequence>
<dbReference type="InterPro" id="IPR016193">
    <property type="entry name" value="Cytidine_deaminase-like"/>
</dbReference>
<dbReference type="PRINTS" id="PR00502">
    <property type="entry name" value="NUDIXFAMILY"/>
</dbReference>
<keyword evidence="2" id="KW-0378">Hydrolase</keyword>
<evidence type="ECO:0000259" key="5">
    <source>
        <dbReference type="PROSITE" id="PS51747"/>
    </source>
</evidence>
<accession>A0ABW5P721</accession>
<evidence type="ECO:0000313" key="7">
    <source>
        <dbReference type="Proteomes" id="UP001597475"/>
    </source>
</evidence>
<evidence type="ECO:0000256" key="2">
    <source>
        <dbReference type="ARBA" id="ARBA00022801"/>
    </source>
</evidence>
<dbReference type="InterPro" id="IPR020476">
    <property type="entry name" value="Nudix_hydrolase"/>
</dbReference>
<dbReference type="InterPro" id="IPR016192">
    <property type="entry name" value="APOBEC/CMP_deaminase_Zn-bd"/>
</dbReference>
<keyword evidence="3" id="KW-0862">Zinc</keyword>
<evidence type="ECO:0000259" key="4">
    <source>
        <dbReference type="PROSITE" id="PS51462"/>
    </source>
</evidence>
<dbReference type="CDD" id="cd01285">
    <property type="entry name" value="nucleoside_deaminase"/>
    <property type="match status" value="1"/>
</dbReference>
<dbReference type="RefSeq" id="WP_386845624.1">
    <property type="nucleotide sequence ID" value="NZ_JBHUMK010000047.1"/>
</dbReference>
<dbReference type="Gene3D" id="3.90.79.10">
    <property type="entry name" value="Nucleoside Triphosphate Pyrophosphohydrolase"/>
    <property type="match status" value="1"/>
</dbReference>
<dbReference type="SUPFAM" id="SSF55811">
    <property type="entry name" value="Nudix"/>
    <property type="match status" value="1"/>
</dbReference>
<dbReference type="InterPro" id="IPR015797">
    <property type="entry name" value="NUDIX_hydrolase-like_dom_sf"/>
</dbReference>
<dbReference type="PROSITE" id="PS51747">
    <property type="entry name" value="CYT_DCMP_DEAMINASES_2"/>
    <property type="match status" value="1"/>
</dbReference>
<organism evidence="6 7">
    <name type="scientific">Deinococcus taklimakanensis</name>
    <dbReference type="NCBI Taxonomy" id="536443"/>
    <lineage>
        <taxon>Bacteria</taxon>
        <taxon>Thermotogati</taxon>
        <taxon>Deinococcota</taxon>
        <taxon>Deinococci</taxon>
        <taxon>Deinococcales</taxon>
        <taxon>Deinococcaceae</taxon>
        <taxon>Deinococcus</taxon>
    </lineage>
</organism>